<evidence type="ECO:0000313" key="2">
    <source>
        <dbReference type="EMBL" id="QEG17366.1"/>
    </source>
</evidence>
<feature type="domain" description="Probable sensor" evidence="1">
    <location>
        <begin position="25"/>
        <end position="113"/>
    </location>
</feature>
<dbReference type="Pfam" id="PF21751">
    <property type="entry name" value="DACNV"/>
    <property type="match status" value="1"/>
</dbReference>
<sequence>MIEYAFPKDLLEAIKTRWQNVSDPQFELPEDQILQRLLETCYHASFRTSEQRLVHCVVAYASLEAIPKEALQLTEPVVLTDTELVRLSPVTQHRQTVIGCYQREDWLSIWGFFEHGHAWVQHSAGDPPAAPMQPEDYPPDCLMITIEGPGTLMVSQGRSGLVRLRDGRVIFPQENLFQTGTNPLGIFFRQVIAGLVSSGLYRNLVKSSLEEEEIHSLLNIYTTSLLAILERINLRRHGGSIVITPLPVQKQHAHITYTVSDHSGLFEKIVTYKILDDRLRQANENPDPSAESEKRQAELDLRRGSQQLIRGISQISLLAAVDGAVLLDDHLRIQGFGVRFPVLLPPGSQVEDASSGRKYLCDQWGLRHQSVFSFCHKSEGAIGLIVSQDGEVKAVKAEQSQLYFWDGILN</sequence>
<name>A0ABX5YNM7_9PLAN</name>
<organism evidence="2 3">
    <name type="scientific">Gimesia maris</name>
    <dbReference type="NCBI Taxonomy" id="122"/>
    <lineage>
        <taxon>Bacteria</taxon>
        <taxon>Pseudomonadati</taxon>
        <taxon>Planctomycetota</taxon>
        <taxon>Planctomycetia</taxon>
        <taxon>Planctomycetales</taxon>
        <taxon>Planctomycetaceae</taxon>
        <taxon>Gimesia</taxon>
    </lineage>
</organism>
<gene>
    <name evidence="2" type="ORF">GmarT_32460</name>
</gene>
<evidence type="ECO:0000313" key="3">
    <source>
        <dbReference type="Proteomes" id="UP000322887"/>
    </source>
</evidence>
<protein>
    <recommendedName>
        <fullName evidence="1">Probable sensor domain-containing protein</fullName>
    </recommendedName>
</protein>
<evidence type="ECO:0000259" key="1">
    <source>
        <dbReference type="Pfam" id="PF21751"/>
    </source>
</evidence>
<dbReference type="GeneID" id="98647764"/>
<dbReference type="Proteomes" id="UP000322887">
    <property type="component" value="Chromosome"/>
</dbReference>
<keyword evidence="3" id="KW-1185">Reference proteome</keyword>
<reference evidence="2 3" key="1">
    <citation type="submission" date="2019-08" db="EMBL/GenBank/DDBJ databases">
        <title>Deep-cultivation of Planctomycetes and their phenomic and genomic characterization uncovers novel biology.</title>
        <authorList>
            <person name="Wiegand S."/>
            <person name="Jogler M."/>
            <person name="Boedeker C."/>
            <person name="Pinto D."/>
            <person name="Vollmers J."/>
            <person name="Rivas-Marin E."/>
            <person name="Kohn T."/>
            <person name="Peeters S.H."/>
            <person name="Heuer A."/>
            <person name="Rast P."/>
            <person name="Oberbeckmann S."/>
            <person name="Bunk B."/>
            <person name="Jeske O."/>
            <person name="Meyerdierks A."/>
            <person name="Storesund J.E."/>
            <person name="Kallscheuer N."/>
            <person name="Luecker S."/>
            <person name="Lage O.M."/>
            <person name="Pohl T."/>
            <person name="Merkel B.J."/>
            <person name="Hornburger P."/>
            <person name="Mueller R.-W."/>
            <person name="Bruemmer F."/>
            <person name="Labrenz M."/>
            <person name="Spormann A.M."/>
            <person name="Op den Camp H."/>
            <person name="Overmann J."/>
            <person name="Amann R."/>
            <person name="Jetten M.S.M."/>
            <person name="Mascher T."/>
            <person name="Medema M.H."/>
            <person name="Devos D.P."/>
            <person name="Kaster A.-K."/>
            <person name="Ovreas L."/>
            <person name="Rohde M."/>
            <person name="Galperin M.Y."/>
            <person name="Jogler C."/>
        </authorList>
    </citation>
    <scope>NUCLEOTIDE SEQUENCE [LARGE SCALE GENOMIC DNA]</scope>
    <source>
        <strain evidence="2 3">DSM 8797</strain>
    </source>
</reference>
<accession>A0ABX5YNM7</accession>
<dbReference type="RefSeq" id="WP_002643553.1">
    <property type="nucleotide sequence ID" value="NZ_CP042910.1"/>
</dbReference>
<dbReference type="InterPro" id="IPR048551">
    <property type="entry name" value="DACNV"/>
</dbReference>
<proteinExistence type="predicted"/>
<dbReference type="EMBL" id="CP042910">
    <property type="protein sequence ID" value="QEG17366.1"/>
    <property type="molecule type" value="Genomic_DNA"/>
</dbReference>